<organism evidence="1 2">
    <name type="scientific">Paractinoplanes rhizophilus</name>
    <dbReference type="NCBI Taxonomy" id="1416877"/>
    <lineage>
        <taxon>Bacteria</taxon>
        <taxon>Bacillati</taxon>
        <taxon>Actinomycetota</taxon>
        <taxon>Actinomycetes</taxon>
        <taxon>Micromonosporales</taxon>
        <taxon>Micromonosporaceae</taxon>
        <taxon>Paractinoplanes</taxon>
    </lineage>
</organism>
<accession>A0ABW2HWT6</accession>
<dbReference type="EMBL" id="JBHTBJ010000021">
    <property type="protein sequence ID" value="MFC7277354.1"/>
    <property type="molecule type" value="Genomic_DNA"/>
</dbReference>
<evidence type="ECO:0000313" key="1">
    <source>
        <dbReference type="EMBL" id="MFC7277354.1"/>
    </source>
</evidence>
<proteinExistence type="predicted"/>
<name>A0ABW2HWT6_9ACTN</name>
<dbReference type="Gene3D" id="3.40.50.1820">
    <property type="entry name" value="alpha/beta hydrolase"/>
    <property type="match status" value="1"/>
</dbReference>
<gene>
    <name evidence="1" type="ORF">ACFQS1_25460</name>
</gene>
<keyword evidence="2" id="KW-1185">Reference proteome</keyword>
<comment type="caution">
    <text evidence="1">The sequence shown here is derived from an EMBL/GenBank/DDBJ whole genome shotgun (WGS) entry which is preliminary data.</text>
</comment>
<dbReference type="RefSeq" id="WP_378972823.1">
    <property type="nucleotide sequence ID" value="NZ_JBHTBJ010000021.1"/>
</dbReference>
<protein>
    <recommendedName>
        <fullName evidence="3">Serine peptidase</fullName>
    </recommendedName>
</protein>
<dbReference type="SUPFAM" id="SSF53474">
    <property type="entry name" value="alpha/beta-Hydrolases"/>
    <property type="match status" value="1"/>
</dbReference>
<dbReference type="InterPro" id="IPR029058">
    <property type="entry name" value="AB_hydrolase_fold"/>
</dbReference>
<evidence type="ECO:0008006" key="3">
    <source>
        <dbReference type="Google" id="ProtNLM"/>
    </source>
</evidence>
<sequence length="275" mass="30385">MPGIVGVHGVWNHLAGRTDEEAVRHYSEIWSGGLAHSLGDVTKAGIRAVYYASCLRVAYGQGAPDPETLDHVEQEWLREWDAALNPRVETGQGRALKPVRQIISGMARRGHLDERLTAAFVTVFLKEIKVYFDGRDPAPRQAARERVADAVRRERPSVLIAHSMGSVVAYEALWQNPDLKVDLLLTLGSPLGLPPAIFPRLDPAPVDGRGSRPPGVQRWVNIADPGDLVAVPRWLARSFDGIDEDLEAPIGVFEFHKVVPYLRCTQVADAVRPYL</sequence>
<evidence type="ECO:0000313" key="2">
    <source>
        <dbReference type="Proteomes" id="UP001596548"/>
    </source>
</evidence>
<reference evidence="2" key="1">
    <citation type="journal article" date="2019" name="Int. J. Syst. Evol. Microbiol.">
        <title>The Global Catalogue of Microorganisms (GCM) 10K type strain sequencing project: providing services to taxonomists for standard genome sequencing and annotation.</title>
        <authorList>
            <consortium name="The Broad Institute Genomics Platform"/>
            <consortium name="The Broad Institute Genome Sequencing Center for Infectious Disease"/>
            <person name="Wu L."/>
            <person name="Ma J."/>
        </authorList>
    </citation>
    <scope>NUCLEOTIDE SEQUENCE [LARGE SCALE GENOMIC DNA]</scope>
    <source>
        <strain evidence="2">XZYJT-10</strain>
    </source>
</reference>
<dbReference type="Proteomes" id="UP001596548">
    <property type="component" value="Unassembled WGS sequence"/>
</dbReference>